<evidence type="ECO:0000313" key="2">
    <source>
        <dbReference type="Proteomes" id="UP000177376"/>
    </source>
</evidence>
<proteinExistence type="predicted"/>
<dbReference type="Proteomes" id="UP000177376">
    <property type="component" value="Unassembled WGS sequence"/>
</dbReference>
<gene>
    <name evidence="1" type="ORF">A3A02_01420</name>
</gene>
<evidence type="ECO:0008006" key="3">
    <source>
        <dbReference type="Google" id="ProtNLM"/>
    </source>
</evidence>
<comment type="caution">
    <text evidence="1">The sequence shown here is derived from an EMBL/GenBank/DDBJ whole genome shotgun (WGS) entry which is preliminary data.</text>
</comment>
<organism evidence="1 2">
    <name type="scientific">Candidatus Buchananbacteria bacterium RIFCSPLOWO2_01_FULL_39_33</name>
    <dbReference type="NCBI Taxonomy" id="1797543"/>
    <lineage>
        <taxon>Bacteria</taxon>
        <taxon>Candidatus Buchananiibacteriota</taxon>
    </lineage>
</organism>
<evidence type="ECO:0000313" key="1">
    <source>
        <dbReference type="EMBL" id="OGY51947.1"/>
    </source>
</evidence>
<accession>A0A1G1YKF5</accession>
<sequence>MAEVKRKKGETFEALIRRFSKKIQQSGRLIQSRKIRYYNPEKNKTAIRAAAKRRQEITAKREYLKKIGKLVEEKERDGRR</sequence>
<protein>
    <recommendedName>
        <fullName evidence="3">30S ribosomal protein S21</fullName>
    </recommendedName>
</protein>
<reference evidence="1 2" key="1">
    <citation type="journal article" date="2016" name="Nat. Commun.">
        <title>Thousands of microbial genomes shed light on interconnected biogeochemical processes in an aquifer system.</title>
        <authorList>
            <person name="Anantharaman K."/>
            <person name="Brown C.T."/>
            <person name="Hug L.A."/>
            <person name="Sharon I."/>
            <person name="Castelle C.J."/>
            <person name="Probst A.J."/>
            <person name="Thomas B.C."/>
            <person name="Singh A."/>
            <person name="Wilkins M.J."/>
            <person name="Karaoz U."/>
            <person name="Brodie E.L."/>
            <person name="Williams K.H."/>
            <person name="Hubbard S.S."/>
            <person name="Banfield J.F."/>
        </authorList>
    </citation>
    <scope>NUCLEOTIDE SEQUENCE [LARGE SCALE GENOMIC DNA]</scope>
</reference>
<dbReference type="AlphaFoldDB" id="A0A1G1YKF5"/>
<name>A0A1G1YKF5_9BACT</name>
<dbReference type="EMBL" id="MHIM01000028">
    <property type="protein sequence ID" value="OGY51947.1"/>
    <property type="molecule type" value="Genomic_DNA"/>
</dbReference>